<dbReference type="SMART" id="SM00849">
    <property type="entry name" value="Lactamase_B"/>
    <property type="match status" value="1"/>
</dbReference>
<comment type="cofactor">
    <cofactor evidence="1">
        <name>Zn(2+)</name>
        <dbReference type="ChEBI" id="CHEBI:29105"/>
    </cofactor>
</comment>
<name>A0A927U758_9FIRM</name>
<dbReference type="InterPro" id="IPR036866">
    <property type="entry name" value="RibonucZ/Hydroxyglut_hydro"/>
</dbReference>
<keyword evidence="2" id="KW-0479">Metal-binding</keyword>
<dbReference type="EMBL" id="SVER01000001">
    <property type="protein sequence ID" value="MBE5918292.1"/>
    <property type="molecule type" value="Genomic_DNA"/>
</dbReference>
<dbReference type="CDD" id="cd06262">
    <property type="entry name" value="metallo-hydrolase-like_MBL-fold"/>
    <property type="match status" value="1"/>
</dbReference>
<dbReference type="Proteomes" id="UP000766246">
    <property type="component" value="Unassembled WGS sequence"/>
</dbReference>
<dbReference type="InterPro" id="IPR051453">
    <property type="entry name" value="MBL_Glyoxalase_II"/>
</dbReference>
<dbReference type="AlphaFoldDB" id="A0A927U758"/>
<dbReference type="Pfam" id="PF00753">
    <property type="entry name" value="Lactamase_B"/>
    <property type="match status" value="1"/>
</dbReference>
<feature type="domain" description="Metallo-beta-lactamase" evidence="5">
    <location>
        <begin position="12"/>
        <end position="191"/>
    </location>
</feature>
<dbReference type="SUPFAM" id="SSF56281">
    <property type="entry name" value="Metallo-hydrolase/oxidoreductase"/>
    <property type="match status" value="1"/>
</dbReference>
<protein>
    <submittedName>
        <fullName evidence="6">MBL fold metallo-hydrolase</fullName>
    </submittedName>
</protein>
<evidence type="ECO:0000313" key="6">
    <source>
        <dbReference type="EMBL" id="MBE5918292.1"/>
    </source>
</evidence>
<dbReference type="GO" id="GO:0046872">
    <property type="term" value="F:metal ion binding"/>
    <property type="evidence" value="ECO:0007669"/>
    <property type="project" value="UniProtKB-KW"/>
</dbReference>
<comment type="caution">
    <text evidence="6">The sequence shown here is derived from an EMBL/GenBank/DDBJ whole genome shotgun (WGS) entry which is preliminary data.</text>
</comment>
<reference evidence="6" key="1">
    <citation type="submission" date="2019-04" db="EMBL/GenBank/DDBJ databases">
        <title>Evolution of Biomass-Degrading Anaerobic Consortia Revealed by Metagenomics.</title>
        <authorList>
            <person name="Peng X."/>
        </authorList>
    </citation>
    <scope>NUCLEOTIDE SEQUENCE</scope>
    <source>
        <strain evidence="6">SIG311</strain>
    </source>
</reference>
<dbReference type="GO" id="GO:0016787">
    <property type="term" value="F:hydrolase activity"/>
    <property type="evidence" value="ECO:0007669"/>
    <property type="project" value="UniProtKB-KW"/>
</dbReference>
<sequence length="208" mass="22482">MKVAKVMLPAAMENCYLAINEETKESIIIDPGSAADRVKSAVSQTGTKPVAVLLTHGHFDHAGEAATIADEYGIKIYAHEACADELKNPSINLSADMYGSSETYRADIFLKDEEEIELAGLKVKCLFTPGHTPGGCCFYFEKEGIVFTGDTLFSGSVGRTDFPGGSMSQLVGSIKSKLLVLDDDTICYPGHNEPTTIAEERTYNPYIV</sequence>
<evidence type="ECO:0000256" key="2">
    <source>
        <dbReference type="ARBA" id="ARBA00022723"/>
    </source>
</evidence>
<proteinExistence type="predicted"/>
<keyword evidence="3" id="KW-0378">Hydrolase</keyword>
<accession>A0A927U758</accession>
<gene>
    <name evidence="6" type="ORF">E7272_00455</name>
</gene>
<evidence type="ECO:0000256" key="3">
    <source>
        <dbReference type="ARBA" id="ARBA00022801"/>
    </source>
</evidence>
<evidence type="ECO:0000313" key="7">
    <source>
        <dbReference type="Proteomes" id="UP000766246"/>
    </source>
</evidence>
<evidence type="ECO:0000256" key="1">
    <source>
        <dbReference type="ARBA" id="ARBA00001947"/>
    </source>
</evidence>
<keyword evidence="4" id="KW-0862">Zinc</keyword>
<dbReference type="Gene3D" id="3.60.15.10">
    <property type="entry name" value="Ribonuclease Z/Hydroxyacylglutathione hydrolase-like"/>
    <property type="match status" value="1"/>
</dbReference>
<evidence type="ECO:0000259" key="5">
    <source>
        <dbReference type="SMART" id="SM00849"/>
    </source>
</evidence>
<dbReference type="InterPro" id="IPR001279">
    <property type="entry name" value="Metallo-B-lactamas"/>
</dbReference>
<organism evidence="6 7">
    <name type="scientific">Pseudobutyrivibrio ruminis</name>
    <dbReference type="NCBI Taxonomy" id="46206"/>
    <lineage>
        <taxon>Bacteria</taxon>
        <taxon>Bacillati</taxon>
        <taxon>Bacillota</taxon>
        <taxon>Clostridia</taxon>
        <taxon>Lachnospirales</taxon>
        <taxon>Lachnospiraceae</taxon>
        <taxon>Pseudobutyrivibrio</taxon>
    </lineage>
</organism>
<dbReference type="PANTHER" id="PTHR46233:SF3">
    <property type="entry name" value="HYDROXYACYLGLUTATHIONE HYDROLASE GLOC"/>
    <property type="match status" value="1"/>
</dbReference>
<dbReference type="PANTHER" id="PTHR46233">
    <property type="entry name" value="HYDROXYACYLGLUTATHIONE HYDROLASE GLOC"/>
    <property type="match status" value="1"/>
</dbReference>
<evidence type="ECO:0000256" key="4">
    <source>
        <dbReference type="ARBA" id="ARBA00022833"/>
    </source>
</evidence>